<feature type="signal peptide" evidence="1">
    <location>
        <begin position="1"/>
        <end position="20"/>
    </location>
</feature>
<sequence length="86" mass="9065">MLLALLALITGLSLPAVALAVSRTEVAEAGMSAGATTSVDQRQQRCAARGGAVPQKRTNARRKTVWLPAPALIRPCGIELTDRARE</sequence>
<dbReference type="RefSeq" id="WP_196274375.1">
    <property type="nucleotide sequence ID" value="NZ_JADQDC010000002.1"/>
</dbReference>
<evidence type="ECO:0000256" key="1">
    <source>
        <dbReference type="SAM" id="SignalP"/>
    </source>
</evidence>
<name>A0ABS0HCZ6_9SPHN</name>
<accession>A0ABS0HCZ6</accession>
<evidence type="ECO:0000313" key="3">
    <source>
        <dbReference type="Proteomes" id="UP000600799"/>
    </source>
</evidence>
<proteinExistence type="predicted"/>
<reference evidence="2 3" key="1">
    <citation type="submission" date="2020-11" db="EMBL/GenBank/DDBJ databases">
        <title>The genome sequence of Novosphingobium sp. 1Y9A.</title>
        <authorList>
            <person name="Liu Y."/>
        </authorList>
    </citation>
    <scope>NUCLEOTIDE SEQUENCE [LARGE SCALE GENOMIC DNA]</scope>
    <source>
        <strain evidence="2 3">1Y9A</strain>
    </source>
</reference>
<evidence type="ECO:0000313" key="2">
    <source>
        <dbReference type="EMBL" id="MBF9149998.1"/>
    </source>
</evidence>
<gene>
    <name evidence="2" type="ORF">I2488_03170</name>
</gene>
<feature type="chain" id="PRO_5046856525" evidence="1">
    <location>
        <begin position="21"/>
        <end position="86"/>
    </location>
</feature>
<dbReference type="Proteomes" id="UP000600799">
    <property type="component" value="Unassembled WGS sequence"/>
</dbReference>
<keyword evidence="3" id="KW-1185">Reference proteome</keyword>
<comment type="caution">
    <text evidence="2">The sequence shown here is derived from an EMBL/GenBank/DDBJ whole genome shotgun (WGS) entry which is preliminary data.</text>
</comment>
<organism evidence="2 3">
    <name type="scientific">Novosphingobium jiangmenense</name>
    <dbReference type="NCBI Taxonomy" id="2791981"/>
    <lineage>
        <taxon>Bacteria</taxon>
        <taxon>Pseudomonadati</taxon>
        <taxon>Pseudomonadota</taxon>
        <taxon>Alphaproteobacteria</taxon>
        <taxon>Sphingomonadales</taxon>
        <taxon>Sphingomonadaceae</taxon>
        <taxon>Novosphingobium</taxon>
    </lineage>
</organism>
<dbReference type="EMBL" id="JADQDC010000002">
    <property type="protein sequence ID" value="MBF9149998.1"/>
    <property type="molecule type" value="Genomic_DNA"/>
</dbReference>
<protein>
    <submittedName>
        <fullName evidence="2">Uncharacterized protein</fullName>
    </submittedName>
</protein>
<keyword evidence="1" id="KW-0732">Signal</keyword>